<reference evidence="6 7" key="1">
    <citation type="submission" date="2014-04" db="EMBL/GenBank/DDBJ databases">
        <authorList>
            <consortium name="DOE Joint Genome Institute"/>
            <person name="Kuo A."/>
            <person name="Girlanda M."/>
            <person name="Perotto S."/>
            <person name="Kohler A."/>
            <person name="Nagy L.G."/>
            <person name="Floudas D."/>
            <person name="Copeland A."/>
            <person name="Barry K.W."/>
            <person name="Cichocki N."/>
            <person name="Veneault-Fourrey C."/>
            <person name="LaButti K."/>
            <person name="Lindquist E.A."/>
            <person name="Lipzen A."/>
            <person name="Lundell T."/>
            <person name="Morin E."/>
            <person name="Murat C."/>
            <person name="Sun H."/>
            <person name="Tunlid A."/>
            <person name="Henrissat B."/>
            <person name="Grigoriev I.V."/>
            <person name="Hibbett D.S."/>
            <person name="Martin F."/>
            <person name="Nordberg H.P."/>
            <person name="Cantor M.N."/>
            <person name="Hua S.X."/>
        </authorList>
    </citation>
    <scope>NUCLEOTIDE SEQUENCE [LARGE SCALE GENOMIC DNA]</scope>
    <source>
        <strain evidence="6 7">MUT 4182</strain>
    </source>
</reference>
<dbReference type="EMBL" id="KN823101">
    <property type="protein sequence ID" value="KIO22770.1"/>
    <property type="molecule type" value="Genomic_DNA"/>
</dbReference>
<dbReference type="STRING" id="1051891.A0A0C3Q2N3"/>
<dbReference type="CDD" id="cd12148">
    <property type="entry name" value="fungal_TF_MHR"/>
    <property type="match status" value="1"/>
</dbReference>
<gene>
    <name evidence="6" type="ORF">M407DRAFT_9773</name>
</gene>
<evidence type="ECO:0008006" key="8">
    <source>
        <dbReference type="Google" id="ProtNLM"/>
    </source>
</evidence>
<evidence type="ECO:0000313" key="7">
    <source>
        <dbReference type="Proteomes" id="UP000054248"/>
    </source>
</evidence>
<dbReference type="PANTHER" id="PTHR47338">
    <property type="entry name" value="ZN(II)2CYS6 TRANSCRIPTION FACTOR (EUROFUNG)-RELATED"/>
    <property type="match status" value="1"/>
</dbReference>
<keyword evidence="3" id="KW-0805">Transcription regulation</keyword>
<dbReference type="GO" id="GO:0005634">
    <property type="term" value="C:nucleus"/>
    <property type="evidence" value="ECO:0007669"/>
    <property type="project" value="UniProtKB-SubCell"/>
</dbReference>
<evidence type="ECO:0000256" key="5">
    <source>
        <dbReference type="ARBA" id="ARBA00023242"/>
    </source>
</evidence>
<sequence length="344" mass="36921">MALIVPPKKTSLIVPPPAAELRELLQAANAKLACCTCGAAATSPTNTLEPEAFSALTSCGSQHSESAGTPDLAREHPHVVADSHREETVAETSVPHNVFSSPSDAVFLLPNSSRNIESFPTPSISTFNSSSFLADGIGLATLEIFPSAWPPALPPPVVLYHLVETFFSSVPLASRLIHKPTFMVNLQQLPTSPDFPHTALLHAICGLASLYSPIIADPKVGMARANAAEGFFGPSTTEPLGPGANEGKSRFPKSVYDLKGAWDEAFGVAHIRLASINLRISVREGDRLLQMLQAAIICMWWTYSMGMTMGVYTWINAVTKLVGPLGRSVNSYGYYFDSQHLPHV</sequence>
<dbReference type="HOGENOM" id="CLU_921945_0_0_1"/>
<dbReference type="GO" id="GO:0046872">
    <property type="term" value="F:metal ion binding"/>
    <property type="evidence" value="ECO:0007669"/>
    <property type="project" value="UniProtKB-KW"/>
</dbReference>
<evidence type="ECO:0000313" key="6">
    <source>
        <dbReference type="EMBL" id="KIO22770.1"/>
    </source>
</evidence>
<dbReference type="InterPro" id="IPR050815">
    <property type="entry name" value="TF_fung"/>
</dbReference>
<accession>A0A0C3Q2N3</accession>
<proteinExistence type="predicted"/>
<evidence type="ECO:0000256" key="1">
    <source>
        <dbReference type="ARBA" id="ARBA00004123"/>
    </source>
</evidence>
<keyword evidence="5" id="KW-0539">Nucleus</keyword>
<dbReference type="AlphaFoldDB" id="A0A0C3Q2N3"/>
<keyword evidence="4" id="KW-0804">Transcription</keyword>
<evidence type="ECO:0000256" key="2">
    <source>
        <dbReference type="ARBA" id="ARBA00022723"/>
    </source>
</evidence>
<evidence type="ECO:0000256" key="3">
    <source>
        <dbReference type="ARBA" id="ARBA00023015"/>
    </source>
</evidence>
<dbReference type="OrthoDB" id="39175at2759"/>
<reference evidence="7" key="2">
    <citation type="submission" date="2015-01" db="EMBL/GenBank/DDBJ databases">
        <title>Evolutionary Origins and Diversification of the Mycorrhizal Mutualists.</title>
        <authorList>
            <consortium name="DOE Joint Genome Institute"/>
            <consortium name="Mycorrhizal Genomics Consortium"/>
            <person name="Kohler A."/>
            <person name="Kuo A."/>
            <person name="Nagy L.G."/>
            <person name="Floudas D."/>
            <person name="Copeland A."/>
            <person name="Barry K.W."/>
            <person name="Cichocki N."/>
            <person name="Veneault-Fourrey C."/>
            <person name="LaButti K."/>
            <person name="Lindquist E.A."/>
            <person name="Lipzen A."/>
            <person name="Lundell T."/>
            <person name="Morin E."/>
            <person name="Murat C."/>
            <person name="Riley R."/>
            <person name="Ohm R."/>
            <person name="Sun H."/>
            <person name="Tunlid A."/>
            <person name="Henrissat B."/>
            <person name="Grigoriev I.V."/>
            <person name="Hibbett D.S."/>
            <person name="Martin F."/>
        </authorList>
    </citation>
    <scope>NUCLEOTIDE SEQUENCE [LARGE SCALE GENOMIC DNA]</scope>
    <source>
        <strain evidence="7">MUT 4182</strain>
    </source>
</reference>
<keyword evidence="7" id="KW-1185">Reference proteome</keyword>
<organism evidence="6 7">
    <name type="scientific">Tulasnella calospora MUT 4182</name>
    <dbReference type="NCBI Taxonomy" id="1051891"/>
    <lineage>
        <taxon>Eukaryota</taxon>
        <taxon>Fungi</taxon>
        <taxon>Dikarya</taxon>
        <taxon>Basidiomycota</taxon>
        <taxon>Agaricomycotina</taxon>
        <taxon>Agaricomycetes</taxon>
        <taxon>Cantharellales</taxon>
        <taxon>Tulasnellaceae</taxon>
        <taxon>Tulasnella</taxon>
    </lineage>
</organism>
<comment type="subcellular location">
    <subcellularLocation>
        <location evidence="1">Nucleus</location>
    </subcellularLocation>
</comment>
<protein>
    <recommendedName>
        <fullName evidence="8">Transcription factor domain-containing protein</fullName>
    </recommendedName>
</protein>
<evidence type="ECO:0000256" key="4">
    <source>
        <dbReference type="ARBA" id="ARBA00023163"/>
    </source>
</evidence>
<dbReference type="PANTHER" id="PTHR47338:SF29">
    <property type="entry name" value="ZN(2)-C6 FUNGAL-TYPE DOMAIN-CONTAINING PROTEIN"/>
    <property type="match status" value="1"/>
</dbReference>
<dbReference type="GO" id="GO:0000981">
    <property type="term" value="F:DNA-binding transcription factor activity, RNA polymerase II-specific"/>
    <property type="evidence" value="ECO:0007669"/>
    <property type="project" value="InterPro"/>
</dbReference>
<name>A0A0C3Q2N3_9AGAM</name>
<dbReference type="Proteomes" id="UP000054248">
    <property type="component" value="Unassembled WGS sequence"/>
</dbReference>
<keyword evidence="2" id="KW-0479">Metal-binding</keyword>